<dbReference type="AlphaFoldDB" id="A0A7W7KDI6"/>
<proteinExistence type="predicted"/>
<protein>
    <submittedName>
        <fullName evidence="1">EpsD family peptidyl-prolyl cis-trans isomerase</fullName>
    </submittedName>
</protein>
<comment type="caution">
    <text evidence="1">The sequence shown here is derived from an EMBL/GenBank/DDBJ whole genome shotgun (WGS) entry which is preliminary data.</text>
</comment>
<evidence type="ECO:0000313" key="1">
    <source>
        <dbReference type="EMBL" id="MBB4860822.1"/>
    </source>
</evidence>
<name>A0A7W7KDI6_9SPHN</name>
<keyword evidence="2" id="KW-1185">Reference proteome</keyword>
<dbReference type="InterPro" id="IPR027304">
    <property type="entry name" value="Trigger_fact/SurA_dom_sf"/>
</dbReference>
<dbReference type="Proteomes" id="UP000555448">
    <property type="component" value="Unassembled WGS sequence"/>
</dbReference>
<dbReference type="EMBL" id="JACHLR010000033">
    <property type="protein sequence ID" value="MBB4860822.1"/>
    <property type="molecule type" value="Genomic_DNA"/>
</dbReference>
<sequence length="231" mass="25139">MKVEVAASGDQMTREQALNALIERALIVEQAKKQKLDQRPQYTLEVARISDVLLAKQYAQFLAQSSGNSITSADLRDYLAAHPEIGSGRRRITLKQVIFPEPKNPDLRAGLAATRSYPELIQVLQAHEVRFEEGTTAIDTANAPAPIMKAMAAAQPGEPFVIIGRGQALASVVEREVPVSTSSEQELALAREKMVQSAVQTKFGQILQALKKDADIKYPQLPKAAGKHSAS</sequence>
<gene>
    <name evidence="1" type="ORF">HNO88_004167</name>
</gene>
<evidence type="ECO:0000313" key="2">
    <source>
        <dbReference type="Proteomes" id="UP000555448"/>
    </source>
</evidence>
<keyword evidence="1" id="KW-0413">Isomerase</keyword>
<dbReference type="SUPFAM" id="SSF109998">
    <property type="entry name" value="Triger factor/SurA peptide-binding domain-like"/>
    <property type="match status" value="1"/>
</dbReference>
<reference evidence="1 2" key="1">
    <citation type="submission" date="2020-08" db="EMBL/GenBank/DDBJ databases">
        <title>Functional genomics of gut bacteria from endangered species of beetles.</title>
        <authorList>
            <person name="Carlos-Shanley C."/>
        </authorList>
    </citation>
    <scope>NUCLEOTIDE SEQUENCE [LARGE SCALE GENOMIC DNA]</scope>
    <source>
        <strain evidence="1 2">S00245</strain>
    </source>
</reference>
<organism evidence="1 2">
    <name type="scientific">Novosphingobium chloroacetimidivorans</name>
    <dbReference type="NCBI Taxonomy" id="1428314"/>
    <lineage>
        <taxon>Bacteria</taxon>
        <taxon>Pseudomonadati</taxon>
        <taxon>Pseudomonadota</taxon>
        <taxon>Alphaproteobacteria</taxon>
        <taxon>Sphingomonadales</taxon>
        <taxon>Sphingomonadaceae</taxon>
        <taxon>Novosphingobium</taxon>
    </lineage>
</organism>
<dbReference type="GO" id="GO:0016853">
    <property type="term" value="F:isomerase activity"/>
    <property type="evidence" value="ECO:0007669"/>
    <property type="project" value="UniProtKB-KW"/>
</dbReference>
<accession>A0A7W7KDI6</accession>